<accession>A0A8R1I4I0</accession>
<feature type="compositionally biased region" description="Acidic residues" evidence="1">
    <location>
        <begin position="487"/>
        <end position="508"/>
    </location>
</feature>
<organism evidence="2 3">
    <name type="scientific">Caenorhabditis japonica</name>
    <dbReference type="NCBI Taxonomy" id="281687"/>
    <lineage>
        <taxon>Eukaryota</taxon>
        <taxon>Metazoa</taxon>
        <taxon>Ecdysozoa</taxon>
        <taxon>Nematoda</taxon>
        <taxon>Chromadorea</taxon>
        <taxon>Rhabditida</taxon>
        <taxon>Rhabditina</taxon>
        <taxon>Rhabditomorpha</taxon>
        <taxon>Rhabditoidea</taxon>
        <taxon>Rhabditidae</taxon>
        <taxon>Peloderinae</taxon>
        <taxon>Caenorhabditis</taxon>
    </lineage>
</organism>
<keyword evidence="3" id="KW-1185">Reference proteome</keyword>
<protein>
    <recommendedName>
        <fullName evidence="4">Tc1-like transposase DDE domain-containing protein</fullName>
    </recommendedName>
</protein>
<dbReference type="AlphaFoldDB" id="A0A8R1I4I0"/>
<dbReference type="GO" id="GO:0003676">
    <property type="term" value="F:nucleic acid binding"/>
    <property type="evidence" value="ECO:0007669"/>
    <property type="project" value="InterPro"/>
</dbReference>
<reference evidence="3" key="1">
    <citation type="submission" date="2010-08" db="EMBL/GenBank/DDBJ databases">
        <authorList>
            <consortium name="Caenorhabditis japonica Sequencing Consortium"/>
            <person name="Wilson R.K."/>
        </authorList>
    </citation>
    <scope>NUCLEOTIDE SEQUENCE [LARGE SCALE GENOMIC DNA]</scope>
    <source>
        <strain evidence="3">DF5081</strain>
    </source>
</reference>
<evidence type="ECO:0008006" key="4">
    <source>
        <dbReference type="Google" id="ProtNLM"/>
    </source>
</evidence>
<dbReference type="InterPro" id="IPR036397">
    <property type="entry name" value="RNaseH_sf"/>
</dbReference>
<feature type="region of interest" description="Disordered" evidence="1">
    <location>
        <begin position="464"/>
        <end position="515"/>
    </location>
</feature>
<feature type="compositionally biased region" description="Acidic residues" evidence="1">
    <location>
        <begin position="464"/>
        <end position="475"/>
    </location>
</feature>
<dbReference type="PANTHER" id="PTHR33939">
    <property type="entry name" value="PROTEIN CBG22215"/>
    <property type="match status" value="1"/>
</dbReference>
<dbReference type="Proteomes" id="UP000005237">
    <property type="component" value="Unassembled WGS sequence"/>
</dbReference>
<sequence length="515" mass="58884">MANLSNDDFKKIGTNKDVSNCGLEIFAQIRENLEILKKILGPDSPYTIFNGVNRATAMLTGFHRSTVARHVSGTIRRPNDDKLLVKLNKTEKARHITSKLSIPQRALLMKRIHEIWREKKYVQVESLWEWAKSSISFQHGKTYFLLTLKGLGFVFGKLNSMTVVEERPDIAKLRVEYLNKKKELDDENAFFAAFDETWVHDGMAPTSGWQHQNTTMYKKARMVDVESAQSGPDKGKERGKRGIVLAVLTEDGVLKGSEKILVDGDDEKNQKADYHGVMNSAQFKEHMLKCIPLFAHLAASKGRKGVFIIDNAPYHNDTREKPPTQSNSKQEIRDWLQKNGVPFSMTEKKKDLWTIAQEFVRRNGGRKAFTVYELDAWADEVEGVTILRLPPYHCFWNPIEFLWARMKKEIRGMGTITDSLPTVRDRALSILREFTSTDAAALFRHTRQSEGDVRNMLEEREMVEEVDDNESEMNEDVVATRIHFSDSDDISTSDDDNHEDYWDSDNDDGAGTSNT</sequence>
<evidence type="ECO:0000313" key="2">
    <source>
        <dbReference type="EnsemblMetazoa" id="CJA21985b.1"/>
    </source>
</evidence>
<proteinExistence type="predicted"/>
<reference evidence="2" key="2">
    <citation type="submission" date="2022-06" db="UniProtKB">
        <authorList>
            <consortium name="EnsemblMetazoa"/>
        </authorList>
    </citation>
    <scope>IDENTIFICATION</scope>
    <source>
        <strain evidence="2">DF5081</strain>
    </source>
</reference>
<name>A0A8R1I4I0_CAEJA</name>
<dbReference type="Gene3D" id="3.30.420.10">
    <property type="entry name" value="Ribonuclease H-like superfamily/Ribonuclease H"/>
    <property type="match status" value="1"/>
</dbReference>
<dbReference type="EnsemblMetazoa" id="CJA21985b.1">
    <property type="protein sequence ID" value="CJA21985b.1"/>
    <property type="gene ID" value="WBGene00177557"/>
</dbReference>
<dbReference type="PANTHER" id="PTHR33939:SF1">
    <property type="entry name" value="DUF4371 DOMAIN-CONTAINING PROTEIN"/>
    <property type="match status" value="1"/>
</dbReference>
<evidence type="ECO:0000256" key="1">
    <source>
        <dbReference type="SAM" id="MobiDB-lite"/>
    </source>
</evidence>
<evidence type="ECO:0000313" key="3">
    <source>
        <dbReference type="Proteomes" id="UP000005237"/>
    </source>
</evidence>